<proteinExistence type="predicted"/>
<evidence type="ECO:0008006" key="3">
    <source>
        <dbReference type="Google" id="ProtNLM"/>
    </source>
</evidence>
<reference evidence="1 2" key="1">
    <citation type="submission" date="2020-09" db="EMBL/GenBank/DDBJ databases">
        <title>Genome seq and assembly of Chryseobacterium sp.</title>
        <authorList>
            <person name="Chhetri G."/>
        </authorList>
    </citation>
    <scope>NUCLEOTIDE SEQUENCE [LARGE SCALE GENOMIC DNA]</scope>
    <source>
        <strain evidence="1 2">GCR10</strain>
    </source>
</reference>
<dbReference type="Proteomes" id="UP000637299">
    <property type="component" value="Unassembled WGS sequence"/>
</dbReference>
<evidence type="ECO:0000313" key="1">
    <source>
        <dbReference type="EMBL" id="MBD8083625.1"/>
    </source>
</evidence>
<comment type="caution">
    <text evidence="1">The sequence shown here is derived from an EMBL/GenBank/DDBJ whole genome shotgun (WGS) entry which is preliminary data.</text>
</comment>
<keyword evidence="2" id="KW-1185">Reference proteome</keyword>
<evidence type="ECO:0000313" key="2">
    <source>
        <dbReference type="Proteomes" id="UP000637299"/>
    </source>
</evidence>
<sequence>MKTFDIQKFEGKKDKKNEFSFTEKDSVVKQIREGDLYREYKTPIAKKRFEKVYTFDEYGNQIGEATYLLGVLVGKVLGYDREGNIIRERDFTRPNFKFTVEQLAEKMLKDYGIDMYNAENVRLTDSIRLDKVDGHSIVEWWVIVETRENNTYTFKTYRISGTTGELISIEDGIFGDNKGSV</sequence>
<name>A0ABR8ZEC3_9FLAO</name>
<protein>
    <recommendedName>
        <fullName evidence="3">PepSY domain-containing protein</fullName>
    </recommendedName>
</protein>
<dbReference type="EMBL" id="JACYFS010000004">
    <property type="protein sequence ID" value="MBD8083625.1"/>
    <property type="molecule type" value="Genomic_DNA"/>
</dbReference>
<dbReference type="RefSeq" id="WP_191737491.1">
    <property type="nucleotide sequence ID" value="NZ_JACYFS010000004.1"/>
</dbReference>
<accession>A0ABR8ZEC3</accession>
<organism evidence="1 2">
    <name type="scientific">Chryseobacterium caseinilyticum</name>
    <dbReference type="NCBI Taxonomy" id="2771428"/>
    <lineage>
        <taxon>Bacteria</taxon>
        <taxon>Pseudomonadati</taxon>
        <taxon>Bacteroidota</taxon>
        <taxon>Flavobacteriia</taxon>
        <taxon>Flavobacteriales</taxon>
        <taxon>Weeksellaceae</taxon>
        <taxon>Chryseobacterium group</taxon>
        <taxon>Chryseobacterium</taxon>
    </lineage>
</organism>
<gene>
    <name evidence="1" type="ORF">IC610_14485</name>
</gene>